<evidence type="ECO:0000313" key="1">
    <source>
        <dbReference type="EMBL" id="MFE1754990.1"/>
    </source>
</evidence>
<protein>
    <submittedName>
        <fullName evidence="1">Uncharacterized protein</fullName>
    </submittedName>
</protein>
<proteinExistence type="predicted"/>
<name>A0ABW6HEB4_9ACTN</name>
<evidence type="ECO:0000313" key="2">
    <source>
        <dbReference type="Proteomes" id="UP001599756"/>
    </source>
</evidence>
<reference evidence="1 2" key="1">
    <citation type="submission" date="2024-09" db="EMBL/GenBank/DDBJ databases">
        <title>The Natural Products Discovery Center: Release of the First 8490 Sequenced Strains for Exploring Actinobacteria Biosynthetic Diversity.</title>
        <authorList>
            <person name="Kalkreuter E."/>
            <person name="Kautsar S.A."/>
            <person name="Yang D."/>
            <person name="Bader C.D."/>
            <person name="Teijaro C.N."/>
            <person name="Fluegel L."/>
            <person name="Davis C.M."/>
            <person name="Simpson J.R."/>
            <person name="Lauterbach L."/>
            <person name="Steele A.D."/>
            <person name="Gui C."/>
            <person name="Meng S."/>
            <person name="Li G."/>
            <person name="Viehrig K."/>
            <person name="Ye F."/>
            <person name="Su P."/>
            <person name="Kiefer A.F."/>
            <person name="Nichols A."/>
            <person name="Cepeda A.J."/>
            <person name="Yan W."/>
            <person name="Fan B."/>
            <person name="Jiang Y."/>
            <person name="Adhikari A."/>
            <person name="Zheng C.-J."/>
            <person name="Schuster L."/>
            <person name="Cowan T.M."/>
            <person name="Smanski M.J."/>
            <person name="Chevrette M.G."/>
            <person name="De Carvalho L.P.S."/>
            <person name="Shen B."/>
        </authorList>
    </citation>
    <scope>NUCLEOTIDE SEQUENCE [LARGE SCALE GENOMIC DNA]</scope>
    <source>
        <strain evidence="1 2">NPDC059500</strain>
    </source>
</reference>
<dbReference type="EMBL" id="JBHYTS010000073">
    <property type="protein sequence ID" value="MFE1754990.1"/>
    <property type="molecule type" value="Genomic_DNA"/>
</dbReference>
<sequence length="72" mass="7841">MASRMQRGGIEVRHLLHNRKEFVSYLSDVVVALMVTSFIHDDLPGTLSPVPCCPTLTMPAKGTPRARHSPGG</sequence>
<dbReference type="Proteomes" id="UP001599756">
    <property type="component" value="Unassembled WGS sequence"/>
</dbReference>
<gene>
    <name evidence="1" type="ORF">ACFW88_31375</name>
</gene>
<keyword evidence="2" id="KW-1185">Reference proteome</keyword>
<dbReference type="RefSeq" id="WP_381843075.1">
    <property type="nucleotide sequence ID" value="NZ_JBHYTS010000073.1"/>
</dbReference>
<accession>A0ABW6HEB4</accession>
<organism evidence="1 2">
    <name type="scientific">Streptomyces anandii</name>
    <dbReference type="NCBI Taxonomy" id="285454"/>
    <lineage>
        <taxon>Bacteria</taxon>
        <taxon>Bacillati</taxon>
        <taxon>Actinomycetota</taxon>
        <taxon>Actinomycetes</taxon>
        <taxon>Kitasatosporales</taxon>
        <taxon>Streptomycetaceae</taxon>
        <taxon>Streptomyces</taxon>
    </lineage>
</organism>
<comment type="caution">
    <text evidence="1">The sequence shown here is derived from an EMBL/GenBank/DDBJ whole genome shotgun (WGS) entry which is preliminary data.</text>
</comment>